<dbReference type="GO" id="GO:0051603">
    <property type="term" value="P:proteolysis involved in protein catabolic process"/>
    <property type="evidence" value="ECO:0007669"/>
    <property type="project" value="TreeGrafter"/>
</dbReference>
<dbReference type="InterPro" id="IPR047177">
    <property type="entry name" value="Pept_M20A"/>
</dbReference>
<evidence type="ECO:0000256" key="1">
    <source>
        <dbReference type="ARBA" id="ARBA00006247"/>
    </source>
</evidence>
<reference evidence="7 8" key="1">
    <citation type="submission" date="2015-07" db="EMBL/GenBank/DDBJ databases">
        <authorList>
            <person name="Cajimat M.N.B."/>
            <person name="Milazzo M.L."/>
            <person name="Fulhorst C.F."/>
        </authorList>
    </citation>
    <scope>NUCLEOTIDE SEQUENCE [LARGE SCALE GENOMIC DNA]</scope>
    <source>
        <strain evidence="7">Single colony</strain>
    </source>
</reference>
<dbReference type="GO" id="GO:0000328">
    <property type="term" value="C:fungal-type vacuole lumen"/>
    <property type="evidence" value="ECO:0007669"/>
    <property type="project" value="TreeGrafter"/>
</dbReference>
<dbReference type="PANTHER" id="PTHR45962:SF1">
    <property type="entry name" value="N-FATTY-ACYL-AMINO ACID SYNTHASE_HYDROLASE PM20D1"/>
    <property type="match status" value="1"/>
</dbReference>
<evidence type="ECO:0000256" key="5">
    <source>
        <dbReference type="ARBA" id="ARBA00022833"/>
    </source>
</evidence>
<dbReference type="InterPro" id="IPR011650">
    <property type="entry name" value="Peptidase_M20_dimer"/>
</dbReference>
<dbReference type="GO" id="GO:0004180">
    <property type="term" value="F:carboxypeptidase activity"/>
    <property type="evidence" value="ECO:0007669"/>
    <property type="project" value="TreeGrafter"/>
</dbReference>
<organism evidence="7 8">
    <name type="scientific">Rhodotorula toruloides</name>
    <name type="common">Yeast</name>
    <name type="synonym">Rhodosporidium toruloides</name>
    <dbReference type="NCBI Taxonomy" id="5286"/>
    <lineage>
        <taxon>Eukaryota</taxon>
        <taxon>Fungi</taxon>
        <taxon>Dikarya</taxon>
        <taxon>Basidiomycota</taxon>
        <taxon>Pucciniomycotina</taxon>
        <taxon>Microbotryomycetes</taxon>
        <taxon>Sporidiobolales</taxon>
        <taxon>Sporidiobolaceae</taxon>
        <taxon>Rhodotorula</taxon>
    </lineage>
</organism>
<dbReference type="STRING" id="5286.A0A0K3CF28"/>
<keyword evidence="4" id="KW-0378">Hydrolase</keyword>
<dbReference type="Pfam" id="PF01546">
    <property type="entry name" value="Peptidase_M20"/>
    <property type="match status" value="2"/>
</dbReference>
<proteinExistence type="inferred from homology"/>
<dbReference type="PANTHER" id="PTHR45962">
    <property type="entry name" value="N-FATTY-ACYL-AMINO ACID SYNTHASE/HYDROLASE PM20D1"/>
    <property type="match status" value="1"/>
</dbReference>
<dbReference type="SUPFAM" id="SSF53187">
    <property type="entry name" value="Zn-dependent exopeptidases"/>
    <property type="match status" value="2"/>
</dbReference>
<dbReference type="Gene3D" id="3.40.630.10">
    <property type="entry name" value="Zn peptidases"/>
    <property type="match status" value="2"/>
</dbReference>
<dbReference type="EMBL" id="CWKI01000003">
    <property type="protein sequence ID" value="CTR05786.1"/>
    <property type="molecule type" value="Genomic_DNA"/>
</dbReference>
<keyword evidence="3" id="KW-0479">Metal-binding</keyword>
<evidence type="ECO:0000313" key="8">
    <source>
        <dbReference type="Proteomes" id="UP000199069"/>
    </source>
</evidence>
<protein>
    <submittedName>
        <fullName evidence="7">FGENESH: predicted gene_3.98 protein</fullName>
    </submittedName>
</protein>
<evidence type="ECO:0000256" key="3">
    <source>
        <dbReference type="ARBA" id="ARBA00022723"/>
    </source>
</evidence>
<evidence type="ECO:0000256" key="4">
    <source>
        <dbReference type="ARBA" id="ARBA00022801"/>
    </source>
</evidence>
<dbReference type="CDD" id="cd05674">
    <property type="entry name" value="M20_yscS"/>
    <property type="match status" value="2"/>
</dbReference>
<dbReference type="Pfam" id="PF07687">
    <property type="entry name" value="M20_dimer"/>
    <property type="match status" value="2"/>
</dbReference>
<evidence type="ECO:0000259" key="6">
    <source>
        <dbReference type="Pfam" id="PF07687"/>
    </source>
</evidence>
<accession>A0A0K3CF28</accession>
<feature type="non-terminal residue" evidence="7">
    <location>
        <position position="1"/>
    </location>
</feature>
<dbReference type="SUPFAM" id="SSF55031">
    <property type="entry name" value="Bacterial exopeptidase dimerisation domain"/>
    <property type="match status" value="2"/>
</dbReference>
<keyword evidence="2" id="KW-0645">Protease</keyword>
<feature type="domain" description="Peptidase M20 dimerisation" evidence="6">
    <location>
        <begin position="287"/>
        <end position="434"/>
    </location>
</feature>
<dbReference type="Proteomes" id="UP000199069">
    <property type="component" value="Unassembled WGS sequence"/>
</dbReference>
<evidence type="ECO:0000256" key="2">
    <source>
        <dbReference type="ARBA" id="ARBA00022670"/>
    </source>
</evidence>
<feature type="domain" description="Peptidase M20 dimerisation" evidence="6">
    <location>
        <begin position="851"/>
        <end position="997"/>
    </location>
</feature>
<dbReference type="AlphaFoldDB" id="A0A0K3CF28"/>
<keyword evidence="5" id="KW-0862">Zinc</keyword>
<dbReference type="Gene3D" id="1.10.150.900">
    <property type="match status" value="2"/>
</dbReference>
<comment type="similarity">
    <text evidence="1">Belongs to the peptidase M20A family.</text>
</comment>
<gene>
    <name evidence="7" type="primary">FGENESH: predicted gene_3.98</name>
    <name evidence="7" type="ORF">BN2166_0016470</name>
</gene>
<name>A0A0K3CF28_RHOTO</name>
<dbReference type="InterPro" id="IPR036264">
    <property type="entry name" value="Bact_exopeptidase_dim_dom"/>
</dbReference>
<keyword evidence="8" id="KW-1185">Reference proteome</keyword>
<evidence type="ECO:0000313" key="7">
    <source>
        <dbReference type="EMBL" id="CTR05786.1"/>
    </source>
</evidence>
<dbReference type="FunFam" id="3.40.630.10:FF:000027">
    <property type="entry name" value="N-fatty-acyl-amino acid synthase/hydrolase PM20D1"/>
    <property type="match status" value="2"/>
</dbReference>
<dbReference type="Gene3D" id="3.30.70.360">
    <property type="match status" value="2"/>
</dbReference>
<dbReference type="InterPro" id="IPR002933">
    <property type="entry name" value="Peptidase_M20"/>
</dbReference>
<dbReference type="GO" id="GO:0046872">
    <property type="term" value="F:metal ion binding"/>
    <property type="evidence" value="ECO:0007669"/>
    <property type="project" value="UniProtKB-KW"/>
</dbReference>
<sequence>PKPASSPGPTEAPKNSTAEASAFPLRYAVLALLLPVALWLYYPASSRPPPLPTTPAAHPAVIPEAARCPAQVNPLNVGADWHPEDDAAYKHQAVERLRDAVRIRTEAFDDMGGPEDPRFEIFFELHSLLESAYPRVFSSLQVEKVRRHGLLITWHGSDPSLKPVVLMAHQDVVPVDAVTASRWTHPPFSAHLDEEGWIWGRGTTDCKNTLLGALSAFEKLLEDGHKPTRTLIISSGADEEIGGTRSAKYIAERLEERYGRGGVAFILDEGISAIDQAYGLTLARLGIAEKGAVSIKLDVFTPGGHSSVPLGPHTSIGILAKLVTTLEENPELPIMREGSPLLTELQCAADYGQLPPALKASVRDPSRWEALSRQMSAKDNIIRAFIGTTQAVDLIHGGVKINALPEFATASANYRINFLSSVNATLERLITVLRPTVESFNLTFDVLGSHADIDNNVVRFSVLPTTAHEPAPLTPTNDAAWGLMAGTTRHIWEGAVVTPSGMIGGTDTKHCWNLTRNIFRFVPCSLSLALNLHTVDERLHVDAHMSTIRFYYKLIQNLEVGKEESLPLTAPAPSSSSLETTRTPSSFSRRIAALALLLPVASWLSYPTDALAALPVGRPCRHELASGKGASCPTQVDPLNVGPDWLPEQDDEYKKLATERLQGAVRIRTESFDDMAGPEDPRFEPFGNLHTYLESTFPRVYSTLQVEKVQKYGLLLTWKGEDEGLKPVVLMAHQDTVPVPAVTEDRWTYPPFDAHLDEKGWIWGRGTADCKNTLIGIFGALDKLIEEGHAPTRTIILSSGFDEEIGGSRSAKYLASTLEERYGKDGVAWVLDEGFTGVDEAYGRTFARFGTAEKGAVSIKLDVLTPGGHASVPRRGHTGIGILAKLVSVLEEHPDVPRLREGNPLLGELMCAAEYGEVDRKWRRRVKDPKQWKKLGREMAEEDDIKRAYLSTTQATDLIHGGVKINALPEYASASINYRIDFLSSVNATLSRLLSILAPTVKGFNLTFDAYGSHSDIENDVVRLQVIEGSQIEPAPITPTEGTAWTLMAGTTRHVWKDAIVGPSGMVANTDTKYSWPLTRNIYRFVPASLSLIKDFHTVDERIHIDAHLNGIRFFYKLLRNTEGWEAP</sequence>